<dbReference type="PANTHER" id="PTHR46602">
    <property type="entry name" value="PROTEIN SUPPRESSOR OF GENE SILENCING 3"/>
    <property type="match status" value="1"/>
</dbReference>
<protein>
    <submittedName>
        <fullName evidence="2">Putative ovule protein</fullName>
    </submittedName>
</protein>
<dbReference type="EMBL" id="GEDG01021761">
    <property type="protein sequence ID" value="JAP18044.1"/>
    <property type="molecule type" value="Transcribed_RNA"/>
</dbReference>
<dbReference type="GO" id="GO:0051607">
    <property type="term" value="P:defense response to virus"/>
    <property type="evidence" value="ECO:0007669"/>
    <property type="project" value="InterPro"/>
</dbReference>
<evidence type="ECO:0000313" key="2">
    <source>
        <dbReference type="EMBL" id="JAP18044.1"/>
    </source>
</evidence>
<evidence type="ECO:0000259" key="1">
    <source>
        <dbReference type="Pfam" id="PF03470"/>
    </source>
</evidence>
<dbReference type="AlphaFoldDB" id="A0A0V0HC93"/>
<organism evidence="2">
    <name type="scientific">Solanum chacoense</name>
    <name type="common">Chaco potato</name>
    <dbReference type="NCBI Taxonomy" id="4108"/>
    <lineage>
        <taxon>Eukaryota</taxon>
        <taxon>Viridiplantae</taxon>
        <taxon>Streptophyta</taxon>
        <taxon>Embryophyta</taxon>
        <taxon>Tracheophyta</taxon>
        <taxon>Spermatophyta</taxon>
        <taxon>Magnoliopsida</taxon>
        <taxon>eudicotyledons</taxon>
        <taxon>Gunneridae</taxon>
        <taxon>Pentapetalae</taxon>
        <taxon>asterids</taxon>
        <taxon>lamiids</taxon>
        <taxon>Solanales</taxon>
        <taxon>Solanaceae</taxon>
        <taxon>Solanoideae</taxon>
        <taxon>Solaneae</taxon>
        <taxon>Solanum</taxon>
    </lineage>
</organism>
<feature type="domain" description="Zinc finger-XS" evidence="1">
    <location>
        <begin position="161"/>
        <end position="199"/>
    </location>
</feature>
<dbReference type="PANTHER" id="PTHR46602:SF1">
    <property type="entry name" value="PROTEIN SUPPRESSOR OF GENE SILENCING 3"/>
    <property type="match status" value="1"/>
</dbReference>
<accession>A0A0V0HC93</accession>
<name>A0A0V0HC93_SOLCH</name>
<dbReference type="InterPro" id="IPR005381">
    <property type="entry name" value="Znf-XS_domain"/>
</dbReference>
<reference evidence="2" key="1">
    <citation type="submission" date="2015-12" db="EMBL/GenBank/DDBJ databases">
        <title>Gene expression during late stages of embryo sac development: a critical building block for successful pollen-pistil interactions.</title>
        <authorList>
            <person name="Liu Y."/>
            <person name="Joly V."/>
            <person name="Sabar M."/>
            <person name="Matton D.P."/>
        </authorList>
    </citation>
    <scope>NUCLEOTIDE SEQUENCE</scope>
</reference>
<dbReference type="InterPro" id="IPR044287">
    <property type="entry name" value="SGS3"/>
</dbReference>
<dbReference type="Pfam" id="PF03470">
    <property type="entry name" value="zf-XS"/>
    <property type="match status" value="1"/>
</dbReference>
<proteinExistence type="predicted"/>
<dbReference type="GO" id="GO:0031047">
    <property type="term" value="P:regulatory ncRNA-mediated gene silencing"/>
    <property type="evidence" value="ECO:0007669"/>
    <property type="project" value="InterPro"/>
</dbReference>
<sequence length="210" mass="24262">MVRKICNESTKHNSTPKTCRVDERNDGVSDLWLNSDQNEEWLVCARKSEKKGEKSNTGMMSGIHQSTNLESLKNKNSTCGHPIVQKFELCNNVGSSNQLDLPSDESDEDNILSDDEFDDHPNLKNMNNEERKKCRWFKEFFECLNKLTIHMIIDPKRQWHCPACKGGPGEIRWFTGLHSLMSHTKTKCGSKFKLHRELAQLLEEELRLRG</sequence>